<keyword evidence="3" id="KW-1185">Reference proteome</keyword>
<dbReference type="AlphaFoldDB" id="A0A239DEE9"/>
<dbReference type="Gene3D" id="3.30.420.10">
    <property type="entry name" value="Ribonuclease H-like superfamily/Ribonuclease H"/>
    <property type="match status" value="1"/>
</dbReference>
<dbReference type="GO" id="GO:0015074">
    <property type="term" value="P:DNA integration"/>
    <property type="evidence" value="ECO:0007669"/>
    <property type="project" value="InterPro"/>
</dbReference>
<dbReference type="PANTHER" id="PTHR47515:SF2">
    <property type="entry name" value="INTEGRASE CORE DOMAIN PROTEIN"/>
    <property type="match status" value="1"/>
</dbReference>
<protein>
    <submittedName>
        <fullName evidence="2">Integrase core domain-containing protein</fullName>
    </submittedName>
</protein>
<dbReference type="GO" id="GO:0003676">
    <property type="term" value="F:nucleic acid binding"/>
    <property type="evidence" value="ECO:0007669"/>
    <property type="project" value="InterPro"/>
</dbReference>
<evidence type="ECO:0000259" key="1">
    <source>
        <dbReference type="PROSITE" id="PS50994"/>
    </source>
</evidence>
<dbReference type="InterPro" id="IPR012337">
    <property type="entry name" value="RNaseH-like_sf"/>
</dbReference>
<dbReference type="SUPFAM" id="SSF53098">
    <property type="entry name" value="Ribonuclease H-like"/>
    <property type="match status" value="1"/>
</dbReference>
<gene>
    <name evidence="2" type="ORF">SAMN05421757_101773</name>
</gene>
<dbReference type="Pfam" id="PF13683">
    <property type="entry name" value="rve_3"/>
    <property type="match status" value="1"/>
</dbReference>
<dbReference type="InterPro" id="IPR036397">
    <property type="entry name" value="RNaseH_sf"/>
</dbReference>
<dbReference type="RefSeq" id="WP_176442755.1">
    <property type="nucleotide sequence ID" value="NZ_FZOY01000001.1"/>
</dbReference>
<dbReference type="InterPro" id="IPR001584">
    <property type="entry name" value="Integrase_cat-core"/>
</dbReference>
<feature type="domain" description="Integrase catalytic" evidence="1">
    <location>
        <begin position="15"/>
        <end position="104"/>
    </location>
</feature>
<accession>A0A239DEE9</accession>
<organism evidence="2 3">
    <name type="scientific">Tropicimonas sediminicola</name>
    <dbReference type="NCBI Taxonomy" id="1031541"/>
    <lineage>
        <taxon>Bacteria</taxon>
        <taxon>Pseudomonadati</taxon>
        <taxon>Pseudomonadota</taxon>
        <taxon>Alphaproteobacteria</taxon>
        <taxon>Rhodobacterales</taxon>
        <taxon>Roseobacteraceae</taxon>
        <taxon>Tropicimonas</taxon>
    </lineage>
</organism>
<sequence length="106" mass="12383">MAITSRQPFFPRCYGPEFAAEATQAWLEKVGVKPIRIYPGSPWENGYNERFNGTLRREVLNAEWFSTTRQAQIAINCWLREYNHIRPHQALKMRPPVPETLLRIGP</sequence>
<evidence type="ECO:0000313" key="3">
    <source>
        <dbReference type="Proteomes" id="UP000198426"/>
    </source>
</evidence>
<dbReference type="Proteomes" id="UP000198426">
    <property type="component" value="Unassembled WGS sequence"/>
</dbReference>
<proteinExistence type="predicted"/>
<dbReference type="PROSITE" id="PS50994">
    <property type="entry name" value="INTEGRASE"/>
    <property type="match status" value="1"/>
</dbReference>
<dbReference type="EMBL" id="FZOY01000001">
    <property type="protein sequence ID" value="SNS30412.1"/>
    <property type="molecule type" value="Genomic_DNA"/>
</dbReference>
<dbReference type="PANTHER" id="PTHR47515">
    <property type="entry name" value="LOW CALCIUM RESPONSE LOCUS PROTEIN T"/>
    <property type="match status" value="1"/>
</dbReference>
<evidence type="ECO:0000313" key="2">
    <source>
        <dbReference type="EMBL" id="SNS30412.1"/>
    </source>
</evidence>
<name>A0A239DEE9_9RHOB</name>
<reference evidence="2 3" key="1">
    <citation type="submission" date="2017-06" db="EMBL/GenBank/DDBJ databases">
        <authorList>
            <person name="Kim H.J."/>
            <person name="Triplett B.A."/>
        </authorList>
    </citation>
    <scope>NUCLEOTIDE SEQUENCE [LARGE SCALE GENOMIC DNA]</scope>
    <source>
        <strain evidence="2 3">DSM 29339</strain>
    </source>
</reference>